<reference evidence="1 2" key="2">
    <citation type="journal article" date="2013" name="Plant Cell Physiol.">
        <title>Rice Annotation Project Database (RAP-DB): an integrative and interactive database for rice genomics.</title>
        <authorList>
            <person name="Sakai H."/>
            <person name="Lee S.S."/>
            <person name="Tanaka T."/>
            <person name="Numa H."/>
            <person name="Kim J."/>
            <person name="Kawahara Y."/>
            <person name="Wakimoto H."/>
            <person name="Yang C.C."/>
            <person name="Iwamoto M."/>
            <person name="Abe T."/>
            <person name="Yamada Y."/>
            <person name="Muto A."/>
            <person name="Inokuchi H."/>
            <person name="Ikemura T."/>
            <person name="Matsumoto T."/>
            <person name="Sasaki T."/>
            <person name="Itoh T."/>
        </authorList>
    </citation>
    <scope>NUCLEOTIDE SEQUENCE [LARGE SCALE GENOMIC DNA]</scope>
    <source>
        <strain evidence="2">cv. Nipponbare</strain>
    </source>
</reference>
<dbReference type="AlphaFoldDB" id="A0A0P0Y914"/>
<accession>A0A0P0Y914</accession>
<dbReference type="EMBL" id="AP014968">
    <property type="protein sequence ID" value="BAT16703.1"/>
    <property type="molecule type" value="Genomic_DNA"/>
</dbReference>
<evidence type="ECO:0000313" key="2">
    <source>
        <dbReference type="Proteomes" id="UP000059680"/>
    </source>
</evidence>
<dbReference type="Gramene" id="Os12t0279702-01">
    <property type="protein sequence ID" value="Os12t0279702-01"/>
    <property type="gene ID" value="Os12g0279702"/>
</dbReference>
<gene>
    <name evidence="1" type="ordered locus">Os12g0279702</name>
    <name evidence="1" type="ORF">OSNPB_120279702</name>
</gene>
<reference evidence="1 2" key="3">
    <citation type="journal article" date="2013" name="Rice">
        <title>Improvement of the Oryza sativa Nipponbare reference genome using next generation sequence and optical map data.</title>
        <authorList>
            <person name="Kawahara Y."/>
            <person name="de la Bastide M."/>
            <person name="Hamilton J.P."/>
            <person name="Kanamori H."/>
            <person name="McCombie W.R."/>
            <person name="Ouyang S."/>
            <person name="Schwartz D.C."/>
            <person name="Tanaka T."/>
            <person name="Wu J."/>
            <person name="Zhou S."/>
            <person name="Childs K.L."/>
            <person name="Davidson R.M."/>
            <person name="Lin H."/>
            <person name="Quesada-Ocampo L."/>
            <person name="Vaillancourt B."/>
            <person name="Sakai H."/>
            <person name="Lee S.S."/>
            <person name="Kim J."/>
            <person name="Numa H."/>
            <person name="Itoh T."/>
            <person name="Buell C.R."/>
            <person name="Matsumoto T."/>
        </authorList>
    </citation>
    <scope>NUCLEOTIDE SEQUENCE [LARGE SCALE GENOMIC DNA]</scope>
    <source>
        <strain evidence="2">cv. Nipponbare</strain>
    </source>
</reference>
<sequence length="87" mass="9630">SRDSCGLAYLPCKVTRSLIPLSCETAVSCTHRTTPHDLALLLIKKTHTDIRDLLYSSAGPKLAFRVQGMLVGLILQPTRNKDRELNP</sequence>
<feature type="non-terminal residue" evidence="1">
    <location>
        <position position="1"/>
    </location>
</feature>
<protein>
    <submittedName>
        <fullName evidence="1">Os12g0279702 protein</fullName>
    </submittedName>
</protein>
<dbReference type="Proteomes" id="UP000059680">
    <property type="component" value="Chromosome 12"/>
</dbReference>
<evidence type="ECO:0000313" key="1">
    <source>
        <dbReference type="EMBL" id="BAT16703.1"/>
    </source>
</evidence>
<dbReference type="PaxDb" id="39947-A0A0P0Y914"/>
<dbReference type="InParanoid" id="A0A0P0Y914"/>
<name>A0A0P0Y914_ORYSJ</name>
<keyword evidence="2" id="KW-1185">Reference proteome</keyword>
<proteinExistence type="predicted"/>
<organism evidence="1 2">
    <name type="scientific">Oryza sativa subsp. japonica</name>
    <name type="common">Rice</name>
    <dbReference type="NCBI Taxonomy" id="39947"/>
    <lineage>
        <taxon>Eukaryota</taxon>
        <taxon>Viridiplantae</taxon>
        <taxon>Streptophyta</taxon>
        <taxon>Embryophyta</taxon>
        <taxon>Tracheophyta</taxon>
        <taxon>Spermatophyta</taxon>
        <taxon>Magnoliopsida</taxon>
        <taxon>Liliopsida</taxon>
        <taxon>Poales</taxon>
        <taxon>Poaceae</taxon>
        <taxon>BOP clade</taxon>
        <taxon>Oryzoideae</taxon>
        <taxon>Oryzeae</taxon>
        <taxon>Oryzinae</taxon>
        <taxon>Oryza</taxon>
        <taxon>Oryza sativa</taxon>
    </lineage>
</organism>
<reference evidence="2" key="1">
    <citation type="journal article" date="2005" name="Nature">
        <title>The map-based sequence of the rice genome.</title>
        <authorList>
            <consortium name="International rice genome sequencing project (IRGSP)"/>
            <person name="Matsumoto T."/>
            <person name="Wu J."/>
            <person name="Kanamori H."/>
            <person name="Katayose Y."/>
            <person name="Fujisawa M."/>
            <person name="Namiki N."/>
            <person name="Mizuno H."/>
            <person name="Yamamoto K."/>
            <person name="Antonio B.A."/>
            <person name="Baba T."/>
            <person name="Sakata K."/>
            <person name="Nagamura Y."/>
            <person name="Aoki H."/>
            <person name="Arikawa K."/>
            <person name="Arita K."/>
            <person name="Bito T."/>
            <person name="Chiden Y."/>
            <person name="Fujitsuka N."/>
            <person name="Fukunaka R."/>
            <person name="Hamada M."/>
            <person name="Harada C."/>
            <person name="Hayashi A."/>
            <person name="Hijishita S."/>
            <person name="Honda M."/>
            <person name="Hosokawa S."/>
            <person name="Ichikawa Y."/>
            <person name="Idonuma A."/>
            <person name="Iijima M."/>
            <person name="Ikeda M."/>
            <person name="Ikeno M."/>
            <person name="Ito K."/>
            <person name="Ito S."/>
            <person name="Ito T."/>
            <person name="Ito Y."/>
            <person name="Ito Y."/>
            <person name="Iwabuchi A."/>
            <person name="Kamiya K."/>
            <person name="Karasawa W."/>
            <person name="Kurita K."/>
            <person name="Katagiri S."/>
            <person name="Kikuta A."/>
            <person name="Kobayashi H."/>
            <person name="Kobayashi N."/>
            <person name="Machita K."/>
            <person name="Maehara T."/>
            <person name="Masukawa M."/>
            <person name="Mizubayashi T."/>
            <person name="Mukai Y."/>
            <person name="Nagasaki H."/>
            <person name="Nagata Y."/>
            <person name="Naito S."/>
            <person name="Nakashima M."/>
            <person name="Nakama Y."/>
            <person name="Nakamichi Y."/>
            <person name="Nakamura M."/>
            <person name="Meguro A."/>
            <person name="Negishi M."/>
            <person name="Ohta I."/>
            <person name="Ohta T."/>
            <person name="Okamoto M."/>
            <person name="Ono N."/>
            <person name="Saji S."/>
            <person name="Sakaguchi M."/>
            <person name="Sakai K."/>
            <person name="Shibata M."/>
            <person name="Shimokawa T."/>
            <person name="Song J."/>
            <person name="Takazaki Y."/>
            <person name="Terasawa K."/>
            <person name="Tsugane M."/>
            <person name="Tsuji K."/>
            <person name="Ueda S."/>
            <person name="Waki K."/>
            <person name="Yamagata H."/>
            <person name="Yamamoto M."/>
            <person name="Yamamoto S."/>
            <person name="Yamane H."/>
            <person name="Yoshiki S."/>
            <person name="Yoshihara R."/>
            <person name="Yukawa K."/>
            <person name="Zhong H."/>
            <person name="Yano M."/>
            <person name="Yuan Q."/>
            <person name="Ouyang S."/>
            <person name="Liu J."/>
            <person name="Jones K.M."/>
            <person name="Gansberger K."/>
            <person name="Moffat K."/>
            <person name="Hill J."/>
            <person name="Bera J."/>
            <person name="Fadrosh D."/>
            <person name="Jin S."/>
            <person name="Johri S."/>
            <person name="Kim M."/>
            <person name="Overton L."/>
            <person name="Reardon M."/>
            <person name="Tsitrin T."/>
            <person name="Vuong H."/>
            <person name="Weaver B."/>
            <person name="Ciecko A."/>
            <person name="Tallon L."/>
            <person name="Jackson J."/>
            <person name="Pai G."/>
            <person name="Aken S.V."/>
            <person name="Utterback T."/>
            <person name="Reidmuller S."/>
            <person name="Feldblyum T."/>
            <person name="Hsiao J."/>
            <person name="Zismann V."/>
            <person name="Iobst S."/>
            <person name="de Vazeille A.R."/>
            <person name="Buell C.R."/>
            <person name="Ying K."/>
            <person name="Li Y."/>
            <person name="Lu T."/>
            <person name="Huang Y."/>
            <person name="Zhao Q."/>
            <person name="Feng Q."/>
            <person name="Zhang L."/>
            <person name="Zhu J."/>
            <person name="Weng Q."/>
            <person name="Mu J."/>
            <person name="Lu Y."/>
            <person name="Fan D."/>
            <person name="Liu Y."/>
            <person name="Guan J."/>
            <person name="Zhang Y."/>
            <person name="Yu S."/>
            <person name="Liu X."/>
            <person name="Zhang Y."/>
            <person name="Hong G."/>
            <person name="Han B."/>
            <person name="Choisne N."/>
            <person name="Demange N."/>
            <person name="Orjeda G."/>
            <person name="Samain S."/>
            <person name="Cattolico L."/>
            <person name="Pelletier E."/>
            <person name="Couloux A."/>
            <person name="Segurens B."/>
            <person name="Wincker P."/>
            <person name="D'Hont A."/>
            <person name="Scarpelli C."/>
            <person name="Weissenbach J."/>
            <person name="Salanoubat M."/>
            <person name="Quetier F."/>
            <person name="Yu Y."/>
            <person name="Kim H.R."/>
            <person name="Rambo T."/>
            <person name="Currie J."/>
            <person name="Collura K."/>
            <person name="Luo M."/>
            <person name="Yang T."/>
            <person name="Ammiraju J.S.S."/>
            <person name="Engler F."/>
            <person name="Soderlund C."/>
            <person name="Wing R.A."/>
            <person name="Palmer L.E."/>
            <person name="de la Bastide M."/>
            <person name="Spiegel L."/>
            <person name="Nascimento L."/>
            <person name="Zutavern T."/>
            <person name="O'Shaughnessy A."/>
            <person name="Dike S."/>
            <person name="Dedhia N."/>
            <person name="Preston R."/>
            <person name="Balija V."/>
            <person name="McCombie W.R."/>
            <person name="Chow T."/>
            <person name="Chen H."/>
            <person name="Chung M."/>
            <person name="Chen C."/>
            <person name="Shaw J."/>
            <person name="Wu H."/>
            <person name="Hsiao K."/>
            <person name="Chao Y."/>
            <person name="Chu M."/>
            <person name="Cheng C."/>
            <person name="Hour A."/>
            <person name="Lee P."/>
            <person name="Lin S."/>
            <person name="Lin Y."/>
            <person name="Liou J."/>
            <person name="Liu S."/>
            <person name="Hsing Y."/>
            <person name="Raghuvanshi S."/>
            <person name="Mohanty A."/>
            <person name="Bharti A.K."/>
            <person name="Gaur A."/>
            <person name="Gupta V."/>
            <person name="Kumar D."/>
            <person name="Ravi V."/>
            <person name="Vij S."/>
            <person name="Kapur A."/>
            <person name="Khurana P."/>
            <person name="Khurana P."/>
            <person name="Khurana J.P."/>
            <person name="Tyagi A.K."/>
            <person name="Gaikwad K."/>
            <person name="Singh A."/>
            <person name="Dalal V."/>
            <person name="Srivastava S."/>
            <person name="Dixit A."/>
            <person name="Pal A.K."/>
            <person name="Ghazi I.A."/>
            <person name="Yadav M."/>
            <person name="Pandit A."/>
            <person name="Bhargava A."/>
            <person name="Sureshbabu K."/>
            <person name="Batra K."/>
            <person name="Sharma T.R."/>
            <person name="Mohapatra T."/>
            <person name="Singh N.K."/>
            <person name="Messing J."/>
            <person name="Nelson A.B."/>
            <person name="Fuks G."/>
            <person name="Kavchok S."/>
            <person name="Keizer G."/>
            <person name="Linton E."/>
            <person name="Llaca V."/>
            <person name="Song R."/>
            <person name="Tanyolac B."/>
            <person name="Young S."/>
            <person name="Ho-Il K."/>
            <person name="Hahn J.H."/>
            <person name="Sangsakoo G."/>
            <person name="Vanavichit A."/>
            <person name="de Mattos Luiz.A.T."/>
            <person name="Zimmer P.D."/>
            <person name="Malone G."/>
            <person name="Dellagostin O."/>
            <person name="de Oliveira A.C."/>
            <person name="Bevan M."/>
            <person name="Bancroft I."/>
            <person name="Minx P."/>
            <person name="Cordum H."/>
            <person name="Wilson R."/>
            <person name="Cheng Z."/>
            <person name="Jin W."/>
            <person name="Jiang J."/>
            <person name="Leong S.A."/>
            <person name="Iwama H."/>
            <person name="Gojobori T."/>
            <person name="Itoh T."/>
            <person name="Niimura Y."/>
            <person name="Fujii Y."/>
            <person name="Habara T."/>
            <person name="Sakai H."/>
            <person name="Sato Y."/>
            <person name="Wilson G."/>
            <person name="Kumar K."/>
            <person name="McCouch S."/>
            <person name="Juretic N."/>
            <person name="Hoen D."/>
            <person name="Wright S."/>
            <person name="Bruskiewich R."/>
            <person name="Bureau T."/>
            <person name="Miyao A."/>
            <person name="Hirochika H."/>
            <person name="Nishikawa T."/>
            <person name="Kadowaki K."/>
            <person name="Sugiura M."/>
            <person name="Burr B."/>
            <person name="Sasaki T."/>
        </authorList>
    </citation>
    <scope>NUCLEOTIDE SEQUENCE [LARGE SCALE GENOMIC DNA]</scope>
    <source>
        <strain evidence="2">cv. Nipponbare</strain>
    </source>
</reference>